<gene>
    <name evidence="3" type="ORF">FZ041_06655</name>
</gene>
<dbReference type="Proteomes" id="UP000322783">
    <property type="component" value="Unassembled WGS sequence"/>
</dbReference>
<dbReference type="GO" id="GO:0009244">
    <property type="term" value="P:lipopolysaccharide core region biosynthetic process"/>
    <property type="evidence" value="ECO:0007669"/>
    <property type="project" value="TreeGrafter"/>
</dbReference>
<evidence type="ECO:0000256" key="2">
    <source>
        <dbReference type="ARBA" id="ARBA00022679"/>
    </source>
</evidence>
<dbReference type="EMBL" id="VTOZ01000011">
    <property type="protein sequence ID" value="TYZ28983.1"/>
    <property type="molecule type" value="Genomic_DNA"/>
</dbReference>
<dbReference type="Gene3D" id="3.40.50.2000">
    <property type="entry name" value="Glycogen Phosphorylase B"/>
    <property type="match status" value="2"/>
</dbReference>
<accession>A0A5D6WM61</accession>
<dbReference type="PANTHER" id="PTHR30160:SF1">
    <property type="entry name" value="LIPOPOLYSACCHARIDE 1,2-N-ACETYLGLUCOSAMINETRANSFERASE-RELATED"/>
    <property type="match status" value="1"/>
</dbReference>
<dbReference type="PANTHER" id="PTHR30160">
    <property type="entry name" value="TETRAACYLDISACCHARIDE 4'-KINASE-RELATED"/>
    <property type="match status" value="1"/>
</dbReference>
<sequence length="452" mass="51406">MNTGMVIDMRAIEDIQQGIAVYEEQIKQTKEFNTHDFIQYMEPYFVRHGYRTAMPESPRNILIIHDAGVGDFINLSPCLRAIRQHYPLAHIVLVLFPRALALAEACPYVDEVIPNLRQCDWNDFLSLYEWNQGFCAKLLPYHFDLAFVFPHYGSAVQLAYLSGAKERVAYDISRVQKSTFWHGVIPYDVVEPFINRPVSYQEKNSHSCERYLGVLDGAWGERVNDRSLEIWCQPADLAKAKAVLADWIQAATPLYAVIMGGQGAFNHWPPEKYAELVVWLLHDYPAMRFVLLGGGAADEQEVSRFLTAYRALEGDETKLRNFVSCLTYCESAAVMDYCEAYIGNDTGNMHMAAALDKPVLMPCCYPAEFPIGPDDVSAVFYPWQVPAVFVQPANALPECRPKRSEHGCCSLYEAHCICQVEVRAMRQGFEILRERCQRGENSLLCINQEQVL</sequence>
<proteinExistence type="predicted"/>
<evidence type="ECO:0000313" key="3">
    <source>
        <dbReference type="EMBL" id="TYZ28983.1"/>
    </source>
</evidence>
<name>A0A5D6WM61_9FIRM</name>
<dbReference type="CDD" id="cd03789">
    <property type="entry name" value="GT9_LPS_heptosyltransferase"/>
    <property type="match status" value="1"/>
</dbReference>
<dbReference type="InterPro" id="IPR051199">
    <property type="entry name" value="LPS_LOS_Heptosyltrfase"/>
</dbReference>
<dbReference type="SUPFAM" id="SSF53756">
    <property type="entry name" value="UDP-Glycosyltransferase/glycogen phosphorylase"/>
    <property type="match status" value="1"/>
</dbReference>
<dbReference type="AlphaFoldDB" id="A0A5D6WM61"/>
<comment type="caution">
    <text evidence="3">The sequence shown here is derived from an EMBL/GenBank/DDBJ whole genome shotgun (WGS) entry which is preliminary data.</text>
</comment>
<dbReference type="GO" id="GO:0008713">
    <property type="term" value="F:ADP-heptose-lipopolysaccharide heptosyltransferase activity"/>
    <property type="evidence" value="ECO:0007669"/>
    <property type="project" value="TreeGrafter"/>
</dbReference>
<reference evidence="3 4" key="1">
    <citation type="submission" date="2019-08" db="EMBL/GenBank/DDBJ databases">
        <title>Selenomonas sp. mPRGC5 and Selenomonas sp. mPRGC8 isolated from ruminal fluid of dairy goat (Capra hircus).</title>
        <authorList>
            <person name="Poothong S."/>
            <person name="Nuengjamnong C."/>
            <person name="Tanasupawat S."/>
        </authorList>
    </citation>
    <scope>NUCLEOTIDE SEQUENCE [LARGE SCALE GENOMIC DNA]</scope>
    <source>
        <strain evidence="4">mPRGC8</strain>
    </source>
</reference>
<dbReference type="GO" id="GO:0005829">
    <property type="term" value="C:cytosol"/>
    <property type="evidence" value="ECO:0007669"/>
    <property type="project" value="TreeGrafter"/>
</dbReference>
<keyword evidence="1" id="KW-0328">Glycosyltransferase</keyword>
<evidence type="ECO:0000256" key="1">
    <source>
        <dbReference type="ARBA" id="ARBA00022676"/>
    </source>
</evidence>
<keyword evidence="4" id="KW-1185">Reference proteome</keyword>
<dbReference type="InterPro" id="IPR002201">
    <property type="entry name" value="Glyco_trans_9"/>
</dbReference>
<keyword evidence="2 3" id="KW-0808">Transferase</keyword>
<organism evidence="3 4">
    <name type="scientific">Selenomonas caprae</name>
    <dbReference type="NCBI Taxonomy" id="2606905"/>
    <lineage>
        <taxon>Bacteria</taxon>
        <taxon>Bacillati</taxon>
        <taxon>Bacillota</taxon>
        <taxon>Negativicutes</taxon>
        <taxon>Selenomonadales</taxon>
        <taxon>Selenomonadaceae</taxon>
        <taxon>Selenomonas</taxon>
    </lineage>
</organism>
<evidence type="ECO:0000313" key="4">
    <source>
        <dbReference type="Proteomes" id="UP000322783"/>
    </source>
</evidence>
<dbReference type="Pfam" id="PF01075">
    <property type="entry name" value="Glyco_transf_9"/>
    <property type="match status" value="1"/>
</dbReference>
<protein>
    <submittedName>
        <fullName evidence="3">Glycosyltransferase family 9 protein</fullName>
    </submittedName>
</protein>